<protein>
    <recommendedName>
        <fullName evidence="4">ATP synthase protein I</fullName>
    </recommendedName>
</protein>
<feature type="transmembrane region" description="Helical" evidence="1">
    <location>
        <begin position="12"/>
        <end position="34"/>
    </location>
</feature>
<evidence type="ECO:0000313" key="2">
    <source>
        <dbReference type="EMBL" id="MDN4474839.1"/>
    </source>
</evidence>
<name>A0ABT8G6R6_9MICO</name>
<keyword evidence="1" id="KW-0472">Membrane</keyword>
<evidence type="ECO:0008006" key="4">
    <source>
        <dbReference type="Google" id="ProtNLM"/>
    </source>
</evidence>
<dbReference type="EMBL" id="JAUHPW010000002">
    <property type="protein sequence ID" value="MDN4474839.1"/>
    <property type="molecule type" value="Genomic_DNA"/>
</dbReference>
<dbReference type="Proteomes" id="UP001172728">
    <property type="component" value="Unassembled WGS sequence"/>
</dbReference>
<feature type="transmembrane region" description="Helical" evidence="1">
    <location>
        <begin position="40"/>
        <end position="63"/>
    </location>
</feature>
<comment type="caution">
    <text evidence="2">The sequence shown here is derived from an EMBL/GenBank/DDBJ whole genome shotgun (WGS) entry which is preliminary data.</text>
</comment>
<organism evidence="2 3">
    <name type="scientific">Demequina litoralis</name>
    <dbReference type="NCBI Taxonomy" id="3051660"/>
    <lineage>
        <taxon>Bacteria</taxon>
        <taxon>Bacillati</taxon>
        <taxon>Actinomycetota</taxon>
        <taxon>Actinomycetes</taxon>
        <taxon>Micrococcales</taxon>
        <taxon>Demequinaceae</taxon>
        <taxon>Demequina</taxon>
    </lineage>
</organism>
<evidence type="ECO:0000256" key="1">
    <source>
        <dbReference type="SAM" id="Phobius"/>
    </source>
</evidence>
<reference evidence="2" key="1">
    <citation type="submission" date="2023-06" db="EMBL/GenBank/DDBJ databases">
        <title>Sysu t00192.</title>
        <authorList>
            <person name="Gao L."/>
            <person name="Fang B.-Z."/>
            <person name="Li W.-J."/>
        </authorList>
    </citation>
    <scope>NUCLEOTIDE SEQUENCE</scope>
    <source>
        <strain evidence="2">SYSU T00192</strain>
    </source>
</reference>
<dbReference type="RefSeq" id="WP_301131249.1">
    <property type="nucleotide sequence ID" value="NZ_JAUHPW010000002.1"/>
</dbReference>
<feature type="transmembrane region" description="Helical" evidence="1">
    <location>
        <begin position="104"/>
        <end position="123"/>
    </location>
</feature>
<feature type="transmembrane region" description="Helical" evidence="1">
    <location>
        <begin position="70"/>
        <end position="92"/>
    </location>
</feature>
<gene>
    <name evidence="2" type="ORF">QQX09_03095</name>
</gene>
<keyword evidence="3" id="KW-1185">Reference proteome</keyword>
<accession>A0ABT8G6R6</accession>
<keyword evidence="1" id="KW-0812">Transmembrane</keyword>
<sequence length="135" mass="13763">MTAEEQLYRRAIRLTSIVLAAIAVVGGAVAWALAGPAGAVGALVGALVAALGAVPTQVAMLVGHRRPPQVMAGIVAFSWLGKMLVIVVALLVLQGVESFHREAFAATAVTGIVASLVVDVATLRKARIPYADPGT</sequence>
<evidence type="ECO:0000313" key="3">
    <source>
        <dbReference type="Proteomes" id="UP001172728"/>
    </source>
</evidence>
<keyword evidence="1" id="KW-1133">Transmembrane helix</keyword>
<proteinExistence type="predicted"/>